<evidence type="ECO:0000313" key="2">
    <source>
        <dbReference type="Proteomes" id="UP000826212"/>
    </source>
</evidence>
<protein>
    <submittedName>
        <fullName evidence="1">Uncharacterized protein</fullName>
    </submittedName>
</protein>
<dbReference type="EMBL" id="CP081303">
    <property type="protein sequence ID" value="QZE15441.1"/>
    <property type="molecule type" value="Genomic_DNA"/>
</dbReference>
<reference evidence="1" key="1">
    <citation type="submission" date="2021-08" db="EMBL/GenBank/DDBJ databases">
        <title>Novel anaerobic bacterium isolated from sea squirt in East Sea, Republic of Korea.</title>
        <authorList>
            <person name="Nguyen T.H."/>
            <person name="Li Z."/>
            <person name="Lee Y.-J."/>
            <person name="Ko J."/>
            <person name="Kim S.-G."/>
        </authorList>
    </citation>
    <scope>NUCLEOTIDE SEQUENCE</scope>
    <source>
        <strain evidence="1">KCTC 25031</strain>
    </source>
</reference>
<dbReference type="Proteomes" id="UP000826212">
    <property type="component" value="Chromosome"/>
</dbReference>
<keyword evidence="2" id="KW-1185">Reference proteome</keyword>
<evidence type="ECO:0000313" key="1">
    <source>
        <dbReference type="EMBL" id="QZE15441.1"/>
    </source>
</evidence>
<gene>
    <name evidence="1" type="ORF">K4L44_06305</name>
</gene>
<accession>A0AC61NIA9</accession>
<proteinExistence type="predicted"/>
<sequence>MDSMFSNVIADSINSKTSETPKQDPPSQKTIRKTVRITGTPPITEVKEKQQGYKNDTSHTITQHTPNSILVLWNEIMMKLKEPTDLVFFQQHKPILLPDDQIKLEINPAQKDIAESLLERIEKYYTIRTKINTKLIIEISEGSRKEQEQQKILNDFVKENGNIQELIQDLQLHFD</sequence>
<name>A0AC61NIA9_9BACT</name>
<organism evidence="1 2">
    <name type="scientific">Halosquirtibacter laminarini</name>
    <dbReference type="NCBI Taxonomy" id="3374600"/>
    <lineage>
        <taxon>Bacteria</taxon>
        <taxon>Pseudomonadati</taxon>
        <taxon>Bacteroidota</taxon>
        <taxon>Bacteroidia</taxon>
        <taxon>Marinilabiliales</taxon>
        <taxon>Prolixibacteraceae</taxon>
        <taxon>Halosquirtibacter</taxon>
    </lineage>
</organism>